<evidence type="ECO:0000313" key="2">
    <source>
        <dbReference type="EMBL" id="GAA5151636.1"/>
    </source>
</evidence>
<dbReference type="RefSeq" id="WP_346051524.1">
    <property type="nucleotide sequence ID" value="NZ_BAABIB010000006.1"/>
</dbReference>
<dbReference type="InterPro" id="IPR036890">
    <property type="entry name" value="HATPase_C_sf"/>
</dbReference>
<gene>
    <name evidence="2" type="ORF">GCM10023214_02640</name>
</gene>
<evidence type="ECO:0000313" key="3">
    <source>
        <dbReference type="Proteomes" id="UP001500192"/>
    </source>
</evidence>
<reference evidence="3" key="1">
    <citation type="journal article" date="2019" name="Int. J. Syst. Evol. Microbiol.">
        <title>The Global Catalogue of Microorganisms (GCM) 10K type strain sequencing project: providing services to taxonomists for standard genome sequencing and annotation.</title>
        <authorList>
            <consortium name="The Broad Institute Genomics Platform"/>
            <consortium name="The Broad Institute Genome Sequencing Center for Infectious Disease"/>
            <person name="Wu L."/>
            <person name="Ma J."/>
        </authorList>
    </citation>
    <scope>NUCLEOTIDE SEQUENCE [LARGE SCALE GENOMIC DNA]</scope>
    <source>
        <strain evidence="3">JCM 18054</strain>
    </source>
</reference>
<protein>
    <submittedName>
        <fullName evidence="2">Molecular chaperone Hsp90</fullName>
    </submittedName>
</protein>
<dbReference type="Proteomes" id="UP001500192">
    <property type="component" value="Unassembled WGS sequence"/>
</dbReference>
<dbReference type="SUPFAM" id="SSF55874">
    <property type="entry name" value="ATPase domain of HSP90 chaperone/DNA topoisomerase II/histidine kinase"/>
    <property type="match status" value="1"/>
</dbReference>
<dbReference type="EMBL" id="BAABIB010000006">
    <property type="protein sequence ID" value="GAA5151636.1"/>
    <property type="molecule type" value="Genomic_DNA"/>
</dbReference>
<dbReference type="NCBIfam" id="NF047352">
    <property type="entry name" value="P_loop_sacsin"/>
    <property type="match status" value="1"/>
</dbReference>
<sequence length="1022" mass="107319">MSSDPFGTEALRAAVLRAWADSPTRLTEDTNAERDLRVGAYRDRLFVELAQNAADAALAAGTPGTLRVSVVDGELRVANTGAPLDARGVASLSSLRASAKEGMVGQFGVGFAAVLAVTSEPRVISRTGGVAFSEARTREAVGRDDVPVLRLPWPVEEQVPEGFDTEVRLPLRKGVDVSELLARLADEVEDLLLVLPWLARVEVADRVWDRSEVDGVVEVSGRRWLTQEAPGGLWAVPVDGPLTADVLHAPTPTDERMSLPARLIAHVPLEPSRRRVLPGTELAVFAESYPALVRQLPPERRSEMVPRPGFPLSEVDAELRDAVVRQLSAQPWLPGREEELPGSGARVLDVESPELVDLLGEVVPRLVSLSGPEVARVLSAVGADPLGVAEVVEVLTGLERPPSWWRSLYDALLPLLEAHSVQADELGALPVPLADGRTLPGPRGAFLFGGSEELLDLLAEAEVVGLRLVHPEAAHPLLERLGAKQAESADLLEAPALREAVERSVEDALSGLDTRPLADAVLRLVSDTSAEGLGALALPGEDGWRRADELLLPTSPLLDVFDPEVFTEDGPFSLLDEDFAARWPREALVAVGVVDGFVVAEDGIRDLDLVADDAWPAALRLLAAERETWHALAGPSGEWLARNAVLAGRAPAEWRLPDADGLAGLYDPVPDVGVRPEVLALAGVRAELVVADLEDAADVLDRLGDPERVIAPGLVGRAYRAVAAAGLEWQELDPPERVRTVDGSVVAAEQAAVLDRPWLAAVWPAGRLVAVPEVGSVRRVGAGRPGVALAGSAAEGLAAEERSARQLAGGGPAGLGARRSAVPFAGDADLASRGPAAPGAGGPAVPFAGDAGLAGGGSAGRFAGDADLASGGPAAPFAGDADLAPGGPAEHASGGEGLPGLAERLAEVLDVPVLSELVSASLPEGEYVPWSELTAIRLVAELLDIPFPDGGVVVHEELTVEVAGVKHDAPWWVDSGRFHGEHHAADTPEGLARAFAWAAGRWEDRHLIAALLEEPDPLTLLT</sequence>
<name>A0ABP9PSW1_9PSEU</name>
<accession>A0ABP9PSW1</accession>
<feature type="compositionally biased region" description="Low complexity" evidence="1">
    <location>
        <begin position="877"/>
        <end position="889"/>
    </location>
</feature>
<evidence type="ECO:0000256" key="1">
    <source>
        <dbReference type="SAM" id="MobiDB-lite"/>
    </source>
</evidence>
<organism evidence="2 3">
    <name type="scientific">Amycolatopsis dongchuanensis</name>
    <dbReference type="NCBI Taxonomy" id="1070866"/>
    <lineage>
        <taxon>Bacteria</taxon>
        <taxon>Bacillati</taxon>
        <taxon>Actinomycetota</taxon>
        <taxon>Actinomycetes</taxon>
        <taxon>Pseudonocardiales</taxon>
        <taxon>Pseudonocardiaceae</taxon>
        <taxon>Amycolatopsis</taxon>
    </lineage>
</organism>
<feature type="region of interest" description="Disordered" evidence="1">
    <location>
        <begin position="877"/>
        <end position="898"/>
    </location>
</feature>
<comment type="caution">
    <text evidence="2">The sequence shown here is derived from an EMBL/GenBank/DDBJ whole genome shotgun (WGS) entry which is preliminary data.</text>
</comment>
<proteinExistence type="predicted"/>
<keyword evidence="3" id="KW-1185">Reference proteome</keyword>